<dbReference type="InterPro" id="IPR008280">
    <property type="entry name" value="Tub_FtsZ_C"/>
</dbReference>
<evidence type="ECO:0000256" key="4">
    <source>
        <dbReference type="HAMAP-Rule" id="MF_00909"/>
    </source>
</evidence>
<feature type="domain" description="Tubulin/FtsZ 2-layer sandwich" evidence="9">
    <location>
        <begin position="209"/>
        <end position="327"/>
    </location>
</feature>
<dbReference type="PROSITE" id="PS01134">
    <property type="entry name" value="FTSZ_1"/>
    <property type="match status" value="1"/>
</dbReference>
<keyword evidence="4 6" id="KW-0717">Septation</keyword>
<keyword evidence="4" id="KW-0963">Cytoplasm</keyword>
<evidence type="ECO:0000256" key="7">
    <source>
        <dbReference type="SAM" id="MobiDB-lite"/>
    </source>
</evidence>
<dbReference type="InterPro" id="IPR020805">
    <property type="entry name" value="Cell_div_FtsZ_CS"/>
</dbReference>
<name>A0ABV6YV03_UNCC1</name>
<evidence type="ECO:0000313" key="11">
    <source>
        <dbReference type="Proteomes" id="UP001594351"/>
    </source>
</evidence>
<feature type="binding site" evidence="4">
    <location>
        <position position="189"/>
    </location>
    <ligand>
        <name>GTP</name>
        <dbReference type="ChEBI" id="CHEBI:37565"/>
    </ligand>
</feature>
<dbReference type="SMART" id="SM00865">
    <property type="entry name" value="Tubulin_C"/>
    <property type="match status" value="1"/>
</dbReference>
<dbReference type="InterPro" id="IPR000158">
    <property type="entry name" value="Cell_div_FtsZ"/>
</dbReference>
<sequence>MTNFTFEVFDSNKARIKVIGVGGGGTNAVNYMINKHVQGVDFFIANTDMQSLEASPAPHKIQLGTNLTRGLGTGNKPNLGRDAAEEAADKIDKIMENTDMVFITAGMGGGTGTGASPVFAKVARDHGILTVGVVTKPFSFEQKIRAKHAEEGITELRKHVDTLIIIPNERLLQISDRKLSIIEAFDMADNVLLDAVRGISDVIVVPSRVNVDFADVQTIMSNMGDALMGTGFGEGDNGATAAISNAIHCPLLERASVKGAKGILINYVGGKDLALNDINEANKIVVEEADKSANVIWGLAIDESYEKKVKITVIATGFGKDNCAEEEVVFEQMMAEAGLSNKVIPEISVPKQGVNNHSNRPVEKVKAKPFFDTITEEEIYNGSSPPSSGKDNLDTPAFLRRGKYSILSQKKR</sequence>
<dbReference type="Gene3D" id="3.30.1330.20">
    <property type="entry name" value="Tubulin/FtsZ, C-terminal domain"/>
    <property type="match status" value="1"/>
</dbReference>
<feature type="binding site" evidence="4">
    <location>
        <position position="141"/>
    </location>
    <ligand>
        <name>GTP</name>
        <dbReference type="ChEBI" id="CHEBI:37565"/>
    </ligand>
</feature>
<evidence type="ECO:0000256" key="3">
    <source>
        <dbReference type="ARBA" id="ARBA00023134"/>
    </source>
</evidence>
<accession>A0ABV6YV03</accession>
<keyword evidence="4 6" id="KW-0132">Cell division</keyword>
<comment type="subcellular location">
    <subcellularLocation>
        <location evidence="4">Cytoplasm</location>
    </subcellularLocation>
    <text evidence="4">Assembles at midcell at the inner surface of the cytoplasmic membrane.</text>
</comment>
<gene>
    <name evidence="4 10" type="primary">ftsZ</name>
    <name evidence="10" type="ORF">ACFL27_07535</name>
</gene>
<dbReference type="SMART" id="SM00864">
    <property type="entry name" value="Tubulin"/>
    <property type="match status" value="1"/>
</dbReference>
<evidence type="ECO:0000256" key="5">
    <source>
        <dbReference type="NCBIfam" id="TIGR00065"/>
    </source>
</evidence>
<reference evidence="10 11" key="1">
    <citation type="submission" date="2024-09" db="EMBL/GenBank/DDBJ databases">
        <title>Laminarin stimulates single cell rates of sulfate reduction while oxygen inhibits transcriptomic activity in coastal marine sediment.</title>
        <authorList>
            <person name="Lindsay M."/>
            <person name="Orcutt B."/>
            <person name="Emerson D."/>
            <person name="Stepanauskas R."/>
            <person name="D'Angelo T."/>
        </authorList>
    </citation>
    <scope>NUCLEOTIDE SEQUENCE [LARGE SCALE GENOMIC DNA]</scope>
    <source>
        <strain evidence="10">SAG AM-311-K15</strain>
    </source>
</reference>
<keyword evidence="4 6" id="KW-0131">Cell cycle</keyword>
<comment type="subunit">
    <text evidence="4">Homodimer. Polymerizes to form a dynamic ring structure in a strictly GTP-dependent manner. Interacts directly with several other division proteins.</text>
</comment>
<feature type="compositionally biased region" description="Polar residues" evidence="7">
    <location>
        <begin position="381"/>
        <end position="390"/>
    </location>
</feature>
<feature type="region of interest" description="Disordered" evidence="7">
    <location>
        <begin position="378"/>
        <end position="412"/>
    </location>
</feature>
<dbReference type="EMBL" id="JBHPBY010000072">
    <property type="protein sequence ID" value="MFC1850026.1"/>
    <property type="molecule type" value="Genomic_DNA"/>
</dbReference>
<dbReference type="PANTHER" id="PTHR30314:SF3">
    <property type="entry name" value="MITOCHONDRIAL DIVISION PROTEIN FSZA"/>
    <property type="match status" value="1"/>
</dbReference>
<evidence type="ECO:0000256" key="2">
    <source>
        <dbReference type="ARBA" id="ARBA00022741"/>
    </source>
</evidence>
<comment type="function">
    <text evidence="4 6">Essential cell division protein that forms a contractile ring structure (Z ring) at the future cell division site. The regulation of the ring assembly controls the timing and the location of cell division. One of the functions of the FtsZ ring is to recruit other cell division proteins to the septum to produce a new cell wall between the dividing cells. Binds GTP and shows GTPase activity.</text>
</comment>
<comment type="caution">
    <text evidence="10">The sequence shown here is derived from an EMBL/GenBank/DDBJ whole genome shotgun (WGS) entry which is preliminary data.</text>
</comment>
<dbReference type="PROSITE" id="PS01135">
    <property type="entry name" value="FTSZ_2"/>
    <property type="match status" value="1"/>
</dbReference>
<dbReference type="GO" id="GO:0051301">
    <property type="term" value="P:cell division"/>
    <property type="evidence" value="ECO:0007669"/>
    <property type="project" value="UniProtKB-KW"/>
</dbReference>
<evidence type="ECO:0000313" key="10">
    <source>
        <dbReference type="EMBL" id="MFC1850026.1"/>
    </source>
</evidence>
<dbReference type="InterPro" id="IPR037103">
    <property type="entry name" value="Tubulin/FtsZ-like_C"/>
</dbReference>
<dbReference type="InterPro" id="IPR018316">
    <property type="entry name" value="Tubulin/FtsZ_2-layer-sand-dom"/>
</dbReference>
<feature type="binding site" evidence="4">
    <location>
        <begin position="110"/>
        <end position="112"/>
    </location>
    <ligand>
        <name>GTP</name>
        <dbReference type="ChEBI" id="CHEBI:37565"/>
    </ligand>
</feature>
<dbReference type="PRINTS" id="PR00423">
    <property type="entry name" value="CELLDVISFTSZ"/>
</dbReference>
<dbReference type="Proteomes" id="UP001594351">
    <property type="component" value="Unassembled WGS sequence"/>
</dbReference>
<dbReference type="NCBIfam" id="TIGR00065">
    <property type="entry name" value="ftsZ"/>
    <property type="match status" value="1"/>
</dbReference>
<evidence type="ECO:0000256" key="1">
    <source>
        <dbReference type="ARBA" id="ARBA00009690"/>
    </source>
</evidence>
<feature type="binding site" evidence="4">
    <location>
        <begin position="23"/>
        <end position="27"/>
    </location>
    <ligand>
        <name>GTP</name>
        <dbReference type="ChEBI" id="CHEBI:37565"/>
    </ligand>
</feature>
<evidence type="ECO:0000259" key="9">
    <source>
        <dbReference type="SMART" id="SM00865"/>
    </source>
</evidence>
<dbReference type="InterPro" id="IPR036525">
    <property type="entry name" value="Tubulin/FtsZ_GTPase_sf"/>
</dbReference>
<feature type="binding site" evidence="4">
    <location>
        <position position="145"/>
    </location>
    <ligand>
        <name>GTP</name>
        <dbReference type="ChEBI" id="CHEBI:37565"/>
    </ligand>
</feature>
<evidence type="ECO:0000259" key="8">
    <source>
        <dbReference type="SMART" id="SM00864"/>
    </source>
</evidence>
<dbReference type="Pfam" id="PF12327">
    <property type="entry name" value="FtsZ_C"/>
    <property type="match status" value="1"/>
</dbReference>
<proteinExistence type="inferred from homology"/>
<dbReference type="InterPro" id="IPR045061">
    <property type="entry name" value="FtsZ/CetZ"/>
</dbReference>
<dbReference type="SUPFAM" id="SSF55307">
    <property type="entry name" value="Tubulin C-terminal domain-like"/>
    <property type="match status" value="1"/>
</dbReference>
<keyword evidence="2 4" id="KW-0547">Nucleotide-binding</keyword>
<evidence type="ECO:0000256" key="6">
    <source>
        <dbReference type="RuleBase" id="RU000631"/>
    </source>
</evidence>
<dbReference type="Gene3D" id="3.40.50.1440">
    <property type="entry name" value="Tubulin/FtsZ, GTPase domain"/>
    <property type="match status" value="1"/>
</dbReference>
<dbReference type="InterPro" id="IPR003008">
    <property type="entry name" value="Tubulin_FtsZ_GTPase"/>
</dbReference>
<dbReference type="SUPFAM" id="SSF52490">
    <property type="entry name" value="Tubulin nucleotide-binding domain-like"/>
    <property type="match status" value="1"/>
</dbReference>
<dbReference type="HAMAP" id="MF_00909">
    <property type="entry name" value="FtsZ"/>
    <property type="match status" value="1"/>
</dbReference>
<dbReference type="PANTHER" id="PTHR30314">
    <property type="entry name" value="CELL DIVISION PROTEIN FTSZ-RELATED"/>
    <property type="match status" value="1"/>
</dbReference>
<organism evidence="10 11">
    <name type="scientific">candidate division CSSED10-310 bacterium</name>
    <dbReference type="NCBI Taxonomy" id="2855610"/>
    <lineage>
        <taxon>Bacteria</taxon>
        <taxon>Bacteria division CSSED10-310</taxon>
    </lineage>
</organism>
<dbReference type="Pfam" id="PF00091">
    <property type="entry name" value="Tubulin"/>
    <property type="match status" value="1"/>
</dbReference>
<protein>
    <recommendedName>
        <fullName evidence="4 5">Cell division protein FtsZ</fullName>
    </recommendedName>
</protein>
<keyword evidence="3 4" id="KW-0342">GTP-binding</keyword>
<comment type="similarity">
    <text evidence="1 4 6">Belongs to the FtsZ family.</text>
</comment>
<dbReference type="CDD" id="cd02201">
    <property type="entry name" value="FtsZ_type1"/>
    <property type="match status" value="1"/>
</dbReference>
<feature type="domain" description="Tubulin/FtsZ GTPase" evidence="8">
    <location>
        <begin position="15"/>
        <end position="207"/>
    </location>
</feature>
<dbReference type="InterPro" id="IPR024757">
    <property type="entry name" value="FtsZ_C"/>
</dbReference>
<keyword evidence="11" id="KW-1185">Reference proteome</keyword>